<evidence type="ECO:0000256" key="1">
    <source>
        <dbReference type="SAM" id="Phobius"/>
    </source>
</evidence>
<accession>A0A0J6SDQ5</accession>
<feature type="transmembrane region" description="Helical" evidence="1">
    <location>
        <begin position="25"/>
        <end position="50"/>
    </location>
</feature>
<dbReference type="OrthoDB" id="8478544at2"/>
<reference evidence="2 3" key="1">
    <citation type="submission" date="2015-03" db="EMBL/GenBank/DDBJ databases">
        <title>Genome sequencing of Methylobacterium tarhaniae DSM 25844.</title>
        <authorList>
            <person name="Chaudhry V."/>
            <person name="Patil P.B."/>
        </authorList>
    </citation>
    <scope>NUCLEOTIDE SEQUENCE [LARGE SCALE GENOMIC DNA]</scope>
    <source>
        <strain evidence="2 3">DSM 25844</strain>
    </source>
</reference>
<evidence type="ECO:0000313" key="3">
    <source>
        <dbReference type="Proteomes" id="UP000036449"/>
    </source>
</evidence>
<protein>
    <submittedName>
        <fullName evidence="2">Membrane protein</fullName>
    </submittedName>
</protein>
<dbReference type="RefSeq" id="WP_048453639.1">
    <property type="nucleotide sequence ID" value="NZ_LABZ01000201.1"/>
</dbReference>
<keyword evidence="1" id="KW-0472">Membrane</keyword>
<evidence type="ECO:0000313" key="2">
    <source>
        <dbReference type="EMBL" id="KMO33345.1"/>
    </source>
</evidence>
<keyword evidence="1" id="KW-1133">Transmembrane helix</keyword>
<feature type="transmembrane region" description="Helical" evidence="1">
    <location>
        <begin position="142"/>
        <end position="163"/>
    </location>
</feature>
<comment type="caution">
    <text evidence="2">The sequence shown here is derived from an EMBL/GenBank/DDBJ whole genome shotgun (WGS) entry which is preliminary data.</text>
</comment>
<name>A0A0J6SDQ5_9HYPH</name>
<gene>
    <name evidence="2" type="ORF">VQ03_25205</name>
</gene>
<dbReference type="AlphaFoldDB" id="A0A0J6SDQ5"/>
<sequence>MTGSPETASSPHPESLRLPPRRQGWFNTMWVLVGWVGLGAILVACAVYTAPVVISDWQVHAAAKAAPDARMSEGRCKARIVIHVCNATLALRTPEETVTRRVNYVFTGLPVGDYRVGVMADPARPDLVTTDLGLDRLWNRTITLLAIMGAIAAILIWAPIALIRNWRAASGDAG</sequence>
<proteinExistence type="predicted"/>
<keyword evidence="3" id="KW-1185">Reference proteome</keyword>
<dbReference type="EMBL" id="LABZ01000201">
    <property type="protein sequence ID" value="KMO33345.1"/>
    <property type="molecule type" value="Genomic_DNA"/>
</dbReference>
<keyword evidence="1" id="KW-0812">Transmembrane</keyword>
<dbReference type="PATRIC" id="fig|1187852.3.peg.2816"/>
<dbReference type="Proteomes" id="UP000036449">
    <property type="component" value="Unassembled WGS sequence"/>
</dbReference>
<organism evidence="2 3">
    <name type="scientific">Methylobacterium tarhaniae</name>
    <dbReference type="NCBI Taxonomy" id="1187852"/>
    <lineage>
        <taxon>Bacteria</taxon>
        <taxon>Pseudomonadati</taxon>
        <taxon>Pseudomonadota</taxon>
        <taxon>Alphaproteobacteria</taxon>
        <taxon>Hyphomicrobiales</taxon>
        <taxon>Methylobacteriaceae</taxon>
        <taxon>Methylobacterium</taxon>
    </lineage>
</organism>